<evidence type="ECO:0000313" key="3">
    <source>
        <dbReference type="Proteomes" id="UP000675781"/>
    </source>
</evidence>
<evidence type="ECO:0000313" key="2">
    <source>
        <dbReference type="EMBL" id="MBR7837067.1"/>
    </source>
</evidence>
<dbReference type="AlphaFoldDB" id="A0A941EVC3"/>
<comment type="caution">
    <text evidence="2">The sequence shown here is derived from an EMBL/GenBank/DDBJ whole genome shotgun (WGS) entry which is preliminary data.</text>
</comment>
<evidence type="ECO:0000259" key="1">
    <source>
        <dbReference type="Pfam" id="PF13751"/>
    </source>
</evidence>
<dbReference type="Pfam" id="PF13751">
    <property type="entry name" value="DDE_Tnp_1_6"/>
    <property type="match status" value="1"/>
</dbReference>
<dbReference type="InterPro" id="IPR025668">
    <property type="entry name" value="Tnp_DDE_dom"/>
</dbReference>
<gene>
    <name evidence="2" type="ORF">KDL01_27570</name>
</gene>
<feature type="domain" description="Transposase DDE" evidence="1">
    <location>
        <begin position="34"/>
        <end position="154"/>
    </location>
</feature>
<proteinExistence type="predicted"/>
<accession>A0A941EVC3</accession>
<keyword evidence="3" id="KW-1185">Reference proteome</keyword>
<name>A0A941EVC3_9ACTN</name>
<reference evidence="2" key="1">
    <citation type="submission" date="2021-04" db="EMBL/GenBank/DDBJ databases">
        <title>Genome based classification of Actinospica acidithermotolerans sp. nov., an actinobacterium isolated from an Indonesian hot spring.</title>
        <authorList>
            <person name="Kusuma A.B."/>
            <person name="Putra K.E."/>
            <person name="Nafisah S."/>
            <person name="Loh J."/>
            <person name="Nouioui I."/>
            <person name="Goodfellow M."/>
        </authorList>
    </citation>
    <scope>NUCLEOTIDE SEQUENCE</scope>
    <source>
        <strain evidence="2">CSCA 57</strain>
    </source>
</reference>
<dbReference type="EMBL" id="JAGSOG010000178">
    <property type="protein sequence ID" value="MBR7837067.1"/>
    <property type="molecule type" value="Genomic_DNA"/>
</dbReference>
<organism evidence="2 3">
    <name type="scientific">Actinospica durhamensis</name>
    <dbReference type="NCBI Taxonomy" id="1508375"/>
    <lineage>
        <taxon>Bacteria</taxon>
        <taxon>Bacillati</taxon>
        <taxon>Actinomycetota</taxon>
        <taxon>Actinomycetes</taxon>
        <taxon>Catenulisporales</taxon>
        <taxon>Actinospicaceae</taxon>
        <taxon>Actinospica</taxon>
    </lineage>
</organism>
<dbReference type="Proteomes" id="UP000675781">
    <property type="component" value="Unassembled WGS sequence"/>
</dbReference>
<sequence length="211" mass="23515">MTGPVKDGGSWQQRCGDGFAREDFDIDFDKRQVTCPPGKTSGNRLELPSQAPHTLVRFDKLYCDACPDRERCTRSGEGRSINFLSRHLHERQQTNRARQQDPQWLCTYGPRAGVEGTMSEIVNGHAGRHCRYRGQAKTHVQQVPTAIAINLERLDAHESPEHRPRQLTAFQGYLVKHGYSIPPVVARQELMAISVSPRSASGSCATCAAMS</sequence>
<dbReference type="RefSeq" id="WP_212531537.1">
    <property type="nucleotide sequence ID" value="NZ_JAGSOG010000178.1"/>
</dbReference>
<protein>
    <submittedName>
        <fullName evidence="2">Transposase</fullName>
    </submittedName>
</protein>